<keyword evidence="3" id="KW-1185">Reference proteome</keyword>
<dbReference type="Ensembl" id="ENSCINT00000033057.1">
    <property type="protein sequence ID" value="ENSCINP00000032941.1"/>
    <property type="gene ID" value="ENSCING00000014173.2"/>
</dbReference>
<dbReference type="AlphaFoldDB" id="H2XTF7"/>
<dbReference type="PANTHER" id="PTHR33331:SF13">
    <property type="entry name" value="COILED-COIL DOMAIN CONTAINING 162"/>
    <property type="match status" value="1"/>
</dbReference>
<reference evidence="3" key="1">
    <citation type="journal article" date="2002" name="Science">
        <title>The draft genome of Ciona intestinalis: insights into chordate and vertebrate origins.</title>
        <authorList>
            <person name="Dehal P."/>
            <person name="Satou Y."/>
            <person name="Campbell R.K."/>
            <person name="Chapman J."/>
            <person name="Degnan B."/>
            <person name="De Tomaso A."/>
            <person name="Davidson B."/>
            <person name="Di Gregorio A."/>
            <person name="Gelpke M."/>
            <person name="Goodstein D.M."/>
            <person name="Harafuji N."/>
            <person name="Hastings K.E."/>
            <person name="Ho I."/>
            <person name="Hotta K."/>
            <person name="Huang W."/>
            <person name="Kawashima T."/>
            <person name="Lemaire P."/>
            <person name="Martinez D."/>
            <person name="Meinertzhagen I.A."/>
            <person name="Necula S."/>
            <person name="Nonaka M."/>
            <person name="Putnam N."/>
            <person name="Rash S."/>
            <person name="Saiga H."/>
            <person name="Satake M."/>
            <person name="Terry A."/>
            <person name="Yamada L."/>
            <person name="Wang H.G."/>
            <person name="Awazu S."/>
            <person name="Azumi K."/>
            <person name="Boore J."/>
            <person name="Branno M."/>
            <person name="Chin-Bow S."/>
            <person name="DeSantis R."/>
            <person name="Doyle S."/>
            <person name="Francino P."/>
            <person name="Keys D.N."/>
            <person name="Haga S."/>
            <person name="Hayashi H."/>
            <person name="Hino K."/>
            <person name="Imai K.S."/>
            <person name="Inaba K."/>
            <person name="Kano S."/>
            <person name="Kobayashi K."/>
            <person name="Kobayashi M."/>
            <person name="Lee B.I."/>
            <person name="Makabe K.W."/>
            <person name="Manohar C."/>
            <person name="Matassi G."/>
            <person name="Medina M."/>
            <person name="Mochizuki Y."/>
            <person name="Mount S."/>
            <person name="Morishita T."/>
            <person name="Miura S."/>
            <person name="Nakayama A."/>
            <person name="Nishizaka S."/>
            <person name="Nomoto H."/>
            <person name="Ohta F."/>
            <person name="Oishi K."/>
            <person name="Rigoutsos I."/>
            <person name="Sano M."/>
            <person name="Sasaki A."/>
            <person name="Sasakura Y."/>
            <person name="Shoguchi E."/>
            <person name="Shin-i T."/>
            <person name="Spagnuolo A."/>
            <person name="Stainier D."/>
            <person name="Suzuki M.M."/>
            <person name="Tassy O."/>
            <person name="Takatori N."/>
            <person name="Tokuoka M."/>
            <person name="Yagi K."/>
            <person name="Yoshizaki F."/>
            <person name="Wada S."/>
            <person name="Zhang C."/>
            <person name="Hyatt P.D."/>
            <person name="Larimer F."/>
            <person name="Detter C."/>
            <person name="Doggett N."/>
            <person name="Glavina T."/>
            <person name="Hawkins T."/>
            <person name="Richardson P."/>
            <person name="Lucas S."/>
            <person name="Kohara Y."/>
            <person name="Levine M."/>
            <person name="Satoh N."/>
            <person name="Rokhsar D.S."/>
        </authorList>
    </citation>
    <scope>NUCLEOTIDE SEQUENCE [LARGE SCALE GENOMIC DNA]</scope>
</reference>
<evidence type="ECO:0000313" key="2">
    <source>
        <dbReference type="Ensembl" id="ENSCINP00000032941.1"/>
    </source>
</evidence>
<dbReference type="GeneTree" id="ENSGT00940000163170"/>
<name>H2XTF7_CIOIN</name>
<accession>H2XTF7</accession>
<proteinExistence type="predicted"/>
<feature type="coiled-coil region" evidence="1">
    <location>
        <begin position="704"/>
        <end position="784"/>
    </location>
</feature>
<dbReference type="InterPro" id="IPR040401">
    <property type="entry name" value="CCDC162"/>
</dbReference>
<dbReference type="PANTHER" id="PTHR33331">
    <property type="entry name" value="COILED-COIL DOMAIN-CONTAINING PROTEIN 162"/>
    <property type="match status" value="1"/>
</dbReference>
<dbReference type="EMBL" id="EAAA01001008">
    <property type="status" value="NOT_ANNOTATED_CDS"/>
    <property type="molecule type" value="Genomic_DNA"/>
</dbReference>
<evidence type="ECO:0000256" key="1">
    <source>
        <dbReference type="SAM" id="Coils"/>
    </source>
</evidence>
<reference evidence="2" key="3">
    <citation type="submission" date="2025-08" db="UniProtKB">
        <authorList>
            <consortium name="Ensembl"/>
        </authorList>
    </citation>
    <scope>IDENTIFICATION</scope>
</reference>
<organism evidence="2 3">
    <name type="scientific">Ciona intestinalis</name>
    <name type="common">Transparent sea squirt</name>
    <name type="synonym">Ascidia intestinalis</name>
    <dbReference type="NCBI Taxonomy" id="7719"/>
    <lineage>
        <taxon>Eukaryota</taxon>
        <taxon>Metazoa</taxon>
        <taxon>Chordata</taxon>
        <taxon>Tunicata</taxon>
        <taxon>Ascidiacea</taxon>
        <taxon>Phlebobranchia</taxon>
        <taxon>Cionidae</taxon>
        <taxon>Ciona</taxon>
    </lineage>
</organism>
<dbReference type="Proteomes" id="UP000008144">
    <property type="component" value="Chromosome 12"/>
</dbReference>
<reference evidence="2" key="4">
    <citation type="submission" date="2025-09" db="UniProtKB">
        <authorList>
            <consortium name="Ensembl"/>
        </authorList>
    </citation>
    <scope>IDENTIFICATION</scope>
</reference>
<evidence type="ECO:0000313" key="3">
    <source>
        <dbReference type="Proteomes" id="UP000008144"/>
    </source>
</evidence>
<keyword evidence="1" id="KW-0175">Coiled coil</keyword>
<dbReference type="InParanoid" id="H2XTF7"/>
<protein>
    <submittedName>
        <fullName evidence="2">Uncharacterized protein</fullName>
    </submittedName>
</protein>
<sequence length="835" mass="95960">AYRNLDYEAQQEVLSTWLLIASSLHDIILYLCAHARLGSARLKQQLVDQSNYSVAADWGGAEGVGSELSEIQQQINILKEGAFPYTKDPKQVANLLTLKKENFFLQFDAAVRHAMRETFLATENLSAFHSINNNMHFALPSLSNITQGSLTCFIRCPEPLDAGTSDAKILFPWLSFQCSNGHHPTAYPQYWKDVESCTQLCLAGLSNTERQCANGEILGVALLLQEVLKGGTGILLKVFLEWRKNTSEFTKSWFLIPPKKTPPPPKAAPAPEEENEEEEGMVLMNCFLKLWKQLELLKLNWGKHKLHIEDINSPELLFPFVHRDFSHIFRSEIMAPVFTTMARQMGHLDQYDDAASDDQPISNPPGAPELAVRARLVIKLLDVLECHMISDVRHRIGRELTLVLAERSREETALPADLWRQSSGGGGAVRENFTVSRPHIVEDFIQRLMSEYESENGNVIFKKDHLNHALSKLASSVMQSTRERENYESYSAYYENLLRHHHHLLYMKELEMKAFKTKNSTTSDGDLNAQFQLADHSHELILEITALRAKITEMREQSMTMDQDIRDDVRKDYQDLVQNLFEACLQMKSRLAQCHLSIHDDVRGLISESREEAMRSLGKLKDQAASSTAEERLKTISAKEHQIKEMRHEKYELNMLLSKLNTLHHWKRSTTGGRYKVTVEKLTHEVTKTRQDCLGKQLVGKEEADLLREELHSARQSLQASEVRLKKAYEQMEREKKVLKEKAYKDAQEERSRQQLEHARQRNLDRLVIELEEKDKRFKALATEVERNTRYDQSNQIKVQKSLKEMSAQLSIERNLKLNAFDQVDNLQAQIMDTE</sequence>
<dbReference type="OMA" id="FPFRADW"/>
<dbReference type="STRING" id="7719.ENSCINP00000032941"/>
<reference evidence="2" key="2">
    <citation type="journal article" date="2008" name="Genome Biol.">
        <title>Improved genome assembly and evidence-based global gene model set for the chordate Ciona intestinalis: new insight into intron and operon populations.</title>
        <authorList>
            <person name="Satou Y."/>
            <person name="Mineta K."/>
            <person name="Ogasawara M."/>
            <person name="Sasakura Y."/>
            <person name="Shoguchi E."/>
            <person name="Ueno K."/>
            <person name="Yamada L."/>
            <person name="Matsumoto J."/>
            <person name="Wasserscheid J."/>
            <person name="Dewar K."/>
            <person name="Wiley G.B."/>
            <person name="Macmil S.L."/>
            <person name="Roe B.A."/>
            <person name="Zeller R.W."/>
            <person name="Hastings K.E."/>
            <person name="Lemaire P."/>
            <person name="Lindquist E."/>
            <person name="Endo T."/>
            <person name="Hotta K."/>
            <person name="Inaba K."/>
        </authorList>
    </citation>
    <scope>NUCLEOTIDE SEQUENCE [LARGE SCALE GENOMIC DNA]</scope>
    <source>
        <strain evidence="2">wild type</strain>
    </source>
</reference>